<evidence type="ECO:0000313" key="2">
    <source>
        <dbReference type="EMBL" id="KAK8399442.1"/>
    </source>
</evidence>
<evidence type="ECO:0000259" key="1">
    <source>
        <dbReference type="Pfam" id="PF07679"/>
    </source>
</evidence>
<keyword evidence="3" id="KW-1185">Reference proteome</keyword>
<protein>
    <recommendedName>
        <fullName evidence="1">Immunoglobulin I-set domain-containing protein</fullName>
    </recommendedName>
</protein>
<accession>A0AAW0ULD7</accession>
<gene>
    <name evidence="2" type="ORF">O3P69_003493</name>
</gene>
<dbReference type="Gene3D" id="2.60.40.10">
    <property type="entry name" value="Immunoglobulins"/>
    <property type="match status" value="2"/>
</dbReference>
<dbReference type="InterPro" id="IPR036179">
    <property type="entry name" value="Ig-like_dom_sf"/>
</dbReference>
<name>A0AAW0ULD7_SCYPA</name>
<feature type="domain" description="Immunoglobulin I-set" evidence="1">
    <location>
        <begin position="12"/>
        <end position="51"/>
    </location>
</feature>
<dbReference type="AlphaFoldDB" id="A0AAW0ULD7"/>
<dbReference type="Pfam" id="PF07679">
    <property type="entry name" value="I-set"/>
    <property type="match status" value="1"/>
</dbReference>
<dbReference type="SUPFAM" id="SSF48726">
    <property type="entry name" value="Immunoglobulin"/>
    <property type="match status" value="2"/>
</dbReference>
<organism evidence="2 3">
    <name type="scientific">Scylla paramamosain</name>
    <name type="common">Mud crab</name>
    <dbReference type="NCBI Taxonomy" id="85552"/>
    <lineage>
        <taxon>Eukaryota</taxon>
        <taxon>Metazoa</taxon>
        <taxon>Ecdysozoa</taxon>
        <taxon>Arthropoda</taxon>
        <taxon>Crustacea</taxon>
        <taxon>Multicrustacea</taxon>
        <taxon>Malacostraca</taxon>
        <taxon>Eumalacostraca</taxon>
        <taxon>Eucarida</taxon>
        <taxon>Decapoda</taxon>
        <taxon>Pleocyemata</taxon>
        <taxon>Brachyura</taxon>
        <taxon>Eubrachyura</taxon>
        <taxon>Portunoidea</taxon>
        <taxon>Portunidae</taxon>
        <taxon>Portuninae</taxon>
        <taxon>Scylla</taxon>
    </lineage>
</organism>
<dbReference type="Proteomes" id="UP001487740">
    <property type="component" value="Unassembled WGS sequence"/>
</dbReference>
<dbReference type="InterPro" id="IPR013783">
    <property type="entry name" value="Ig-like_fold"/>
</dbReference>
<comment type="caution">
    <text evidence="2">The sequence shown here is derived from an EMBL/GenBank/DDBJ whole genome shotgun (WGS) entry which is preliminary data.</text>
</comment>
<dbReference type="InterPro" id="IPR013098">
    <property type="entry name" value="Ig_I-set"/>
</dbReference>
<proteinExistence type="predicted"/>
<dbReference type="EMBL" id="JARAKH010000011">
    <property type="protein sequence ID" value="KAK8399442.1"/>
    <property type="molecule type" value="Genomic_DNA"/>
</dbReference>
<reference evidence="2 3" key="1">
    <citation type="submission" date="2023-03" db="EMBL/GenBank/DDBJ databases">
        <title>High-quality genome of Scylla paramamosain provides insights in environmental adaptation.</title>
        <authorList>
            <person name="Zhang L."/>
        </authorList>
    </citation>
    <scope>NUCLEOTIDE SEQUENCE [LARGE SCALE GENOMIC DNA]</scope>
    <source>
        <strain evidence="2">LZ_2023a</strain>
        <tissue evidence="2">Muscle</tissue>
    </source>
</reference>
<evidence type="ECO:0000313" key="3">
    <source>
        <dbReference type="Proteomes" id="UP001487740"/>
    </source>
</evidence>
<sequence length="128" mass="13947">MEVTEMNFFLLSSGSHSVSGRSGVTEYTITSVSKADEGIYLCSAENSAGTTDEFMCSGEGPESDQLEFSFRRSDNRPLPQGSRTHQGTLYLTVVDESASGEYACVGRDRISGSILFTIYTTIEVLDIF</sequence>